<sequence length="652" mass="71352">MIPMLLLSAGLCAAAPAAPLATDLAAYDTARDTVGRTPEAQIKLALWCEAHGLSAERVKHLALAVLTEPDNARARGLLGLIDFRGRWQRPEAVSAKVKADEALTAKLADYNGRRGRAAETADAQWKLALWCEEVGLDAEARAHLATTVRLDPGREAAWKRLGFENQNGRWVTDAQLATEKLEADTQKRANQYWKPLLGKWRTWLSDKARKSEAENALAKVDDPRAVPAVCLVFGGGDAARQAIAVQLLGQIDAPAASRALAMLAIYARTQETRRAATETLKRRDAREVLDDLVGLLRTPIKFEVRPFRGPRMPGELFVEGERYNVHRVYGVSPNLALRVPQRIFDNSVPFAPDSDQTRWLASNTAGTILAETARGYDGSRVSDRAVDTTSMAADRDVRIAQALNRLQPLLDVSQQQLDNDVSRLENINRDIREVNARTLPVLTSITAEDLGEAPAAWQAWLADQKGYSLKTQERPFKPTISTFVENPLSRFMTGNSCFGAGTAVRTLEGTRPIELVRTGDQVLSQDAATGRLRFVPVLAVFHNKPAPTLRVEFTHESVVATGIHRFWKAGHGWVMARDLKPGDVVRTLGGTAVVLALKSDSVRPVFNLEVAEGQSFFVGETGALVHDNSLVQPATEPFDAPVELTALAKASQ</sequence>
<dbReference type="Pfam" id="PF07591">
    <property type="entry name" value="PT-HINT"/>
    <property type="match status" value="1"/>
</dbReference>
<gene>
    <name evidence="3" type="ORF">V5E97_03405</name>
</gene>
<dbReference type="InterPro" id="IPR003587">
    <property type="entry name" value="Hint_dom_N"/>
</dbReference>
<protein>
    <submittedName>
        <fullName evidence="3">Polymorphic toxin-type HINT domain-containing protein</fullName>
    </submittedName>
</protein>
<evidence type="ECO:0000256" key="1">
    <source>
        <dbReference type="SAM" id="SignalP"/>
    </source>
</evidence>
<dbReference type="Gene3D" id="1.25.40.10">
    <property type="entry name" value="Tetratricopeptide repeat domain"/>
    <property type="match status" value="1"/>
</dbReference>
<dbReference type="InterPro" id="IPR036844">
    <property type="entry name" value="Hint_dom_sf"/>
</dbReference>
<feature type="chain" id="PRO_5043739191" evidence="1">
    <location>
        <begin position="18"/>
        <end position="652"/>
    </location>
</feature>
<accession>A0AAU7CIJ8</accession>
<dbReference type="Gene3D" id="1.25.10.10">
    <property type="entry name" value="Leucine-rich Repeat Variant"/>
    <property type="match status" value="1"/>
</dbReference>
<evidence type="ECO:0000313" key="3">
    <source>
        <dbReference type="EMBL" id="XBH05080.1"/>
    </source>
</evidence>
<dbReference type="CDD" id="cd00081">
    <property type="entry name" value="Hint"/>
    <property type="match status" value="1"/>
</dbReference>
<dbReference type="Gene3D" id="2.170.16.10">
    <property type="entry name" value="Hedgehog/Intein (Hint) domain"/>
    <property type="match status" value="1"/>
</dbReference>
<dbReference type="SUPFAM" id="SSF51294">
    <property type="entry name" value="Hedgehog/intein (Hint) domain"/>
    <property type="match status" value="1"/>
</dbReference>
<feature type="signal peptide" evidence="1">
    <location>
        <begin position="1"/>
        <end position="17"/>
    </location>
</feature>
<evidence type="ECO:0000259" key="2">
    <source>
        <dbReference type="SMART" id="SM00306"/>
    </source>
</evidence>
<dbReference type="AlphaFoldDB" id="A0AAU7CIJ8"/>
<feature type="domain" description="Hint" evidence="2">
    <location>
        <begin position="495"/>
        <end position="589"/>
    </location>
</feature>
<name>A0AAU7CIJ8_9BACT</name>
<dbReference type="InterPro" id="IPR011990">
    <property type="entry name" value="TPR-like_helical_dom_sf"/>
</dbReference>
<dbReference type="SMART" id="SM00306">
    <property type="entry name" value="HintN"/>
    <property type="match status" value="1"/>
</dbReference>
<keyword evidence="1" id="KW-0732">Signal</keyword>
<dbReference type="InterPro" id="IPR011989">
    <property type="entry name" value="ARM-like"/>
</dbReference>
<proteinExistence type="predicted"/>
<organism evidence="3">
    <name type="scientific">Singulisphaera sp. Ch08</name>
    <dbReference type="NCBI Taxonomy" id="3120278"/>
    <lineage>
        <taxon>Bacteria</taxon>
        <taxon>Pseudomonadati</taxon>
        <taxon>Planctomycetota</taxon>
        <taxon>Planctomycetia</taxon>
        <taxon>Isosphaerales</taxon>
        <taxon>Isosphaeraceae</taxon>
        <taxon>Singulisphaera</taxon>
    </lineage>
</organism>
<reference evidence="3" key="1">
    <citation type="submission" date="2024-05" db="EMBL/GenBank/DDBJ databases">
        <title>Planctomycetes of the genus Singulisphaera possess chitinolytic capabilities.</title>
        <authorList>
            <person name="Ivanova A."/>
        </authorList>
    </citation>
    <scope>NUCLEOTIDE SEQUENCE</scope>
    <source>
        <strain evidence="3">Ch08T</strain>
    </source>
</reference>
<dbReference type="RefSeq" id="WP_406697877.1">
    <property type="nucleotide sequence ID" value="NZ_CP155447.1"/>
</dbReference>
<dbReference type="EMBL" id="CP155447">
    <property type="protein sequence ID" value="XBH05080.1"/>
    <property type="molecule type" value="Genomic_DNA"/>
</dbReference>